<evidence type="ECO:0000256" key="2">
    <source>
        <dbReference type="ARBA" id="ARBA00022723"/>
    </source>
</evidence>
<feature type="domain" description="Sulfatase N-terminal" evidence="5">
    <location>
        <begin position="1"/>
        <end position="344"/>
    </location>
</feature>
<dbReference type="PROSITE" id="PS00523">
    <property type="entry name" value="SULFATASE_1"/>
    <property type="match status" value="1"/>
</dbReference>
<sequence length="485" mass="53526">TDAHSSSAVCTPSRYSVLTGRYNWRSALQKGIVGLYGDPLIPVDRLTVPTFLSQHGYHTACIGKWHLGQGWDFEVNEKDFHPHSNYSRSPTEPGSDQEATLEQQQRWREAFSKPTTGGPTKRGFDYYFGVDVPNWPPYCFIENDRTVGIPSEFLPSRLVGNNLASVSGPAMPYWHFEQLLPTWAKKADRYISERAAADESFFLYLPMTSPHTPLSVNKPWIGKSGLNNLYADLVVETDDVFGRVLASLEKHGVADNTLVIFTSDNGCAYYIGVSEDGRGNGEKAMEPQGHHSSGPYRGYKSDAWDGGHRIPCIARWPGVIESGTECDELVCLSDLMATCAEVVGDTLPDNTGEDSVSMLPLLCQAGPPGRKNVVHHSISGKFAIRDGLWKLVLCPGSGGWTYNDADAAESGLPLVQLYNMKDDPGERRNLHAENPDKVKELLALLRGQVVNGRSTPGPRQENDVPVDIWKLDTMPGVDPRITDDY</sequence>
<accession>A0A382DMP4</accession>
<dbReference type="InterPro" id="IPR000917">
    <property type="entry name" value="Sulfatase_N"/>
</dbReference>
<evidence type="ECO:0000256" key="4">
    <source>
        <dbReference type="ARBA" id="ARBA00022837"/>
    </source>
</evidence>
<dbReference type="AlphaFoldDB" id="A0A382DMP4"/>
<feature type="non-terminal residue" evidence="6">
    <location>
        <position position="1"/>
    </location>
</feature>
<evidence type="ECO:0000256" key="1">
    <source>
        <dbReference type="ARBA" id="ARBA00008779"/>
    </source>
</evidence>
<keyword evidence="2" id="KW-0479">Metal-binding</keyword>
<protein>
    <recommendedName>
        <fullName evidence="5">Sulfatase N-terminal domain-containing protein</fullName>
    </recommendedName>
</protein>
<proteinExistence type="inferred from homology"/>
<evidence type="ECO:0000259" key="5">
    <source>
        <dbReference type="Pfam" id="PF00884"/>
    </source>
</evidence>
<dbReference type="GO" id="GO:0046872">
    <property type="term" value="F:metal ion binding"/>
    <property type="evidence" value="ECO:0007669"/>
    <property type="project" value="UniProtKB-KW"/>
</dbReference>
<dbReference type="InterPro" id="IPR050738">
    <property type="entry name" value="Sulfatase"/>
</dbReference>
<dbReference type="SUPFAM" id="SSF53649">
    <property type="entry name" value="Alkaline phosphatase-like"/>
    <property type="match status" value="1"/>
</dbReference>
<keyword evidence="4" id="KW-0106">Calcium</keyword>
<evidence type="ECO:0000313" key="6">
    <source>
        <dbReference type="EMBL" id="SVB39750.1"/>
    </source>
</evidence>
<dbReference type="PANTHER" id="PTHR42693:SF53">
    <property type="entry name" value="ENDO-4-O-SULFATASE"/>
    <property type="match status" value="1"/>
</dbReference>
<dbReference type="GO" id="GO:0004065">
    <property type="term" value="F:arylsulfatase activity"/>
    <property type="evidence" value="ECO:0007669"/>
    <property type="project" value="TreeGrafter"/>
</dbReference>
<name>A0A382DMP4_9ZZZZ</name>
<dbReference type="EMBL" id="UINC01040207">
    <property type="protein sequence ID" value="SVB39750.1"/>
    <property type="molecule type" value="Genomic_DNA"/>
</dbReference>
<dbReference type="Gene3D" id="3.30.1120.10">
    <property type="match status" value="1"/>
</dbReference>
<gene>
    <name evidence="6" type="ORF">METZ01_LOCUS192604</name>
</gene>
<dbReference type="PANTHER" id="PTHR42693">
    <property type="entry name" value="ARYLSULFATASE FAMILY MEMBER"/>
    <property type="match status" value="1"/>
</dbReference>
<organism evidence="6">
    <name type="scientific">marine metagenome</name>
    <dbReference type="NCBI Taxonomy" id="408172"/>
    <lineage>
        <taxon>unclassified sequences</taxon>
        <taxon>metagenomes</taxon>
        <taxon>ecological metagenomes</taxon>
    </lineage>
</organism>
<keyword evidence="3" id="KW-0378">Hydrolase</keyword>
<dbReference type="Gene3D" id="3.40.720.10">
    <property type="entry name" value="Alkaline Phosphatase, subunit A"/>
    <property type="match status" value="2"/>
</dbReference>
<dbReference type="Pfam" id="PF00884">
    <property type="entry name" value="Sulfatase"/>
    <property type="match status" value="1"/>
</dbReference>
<evidence type="ECO:0000256" key="3">
    <source>
        <dbReference type="ARBA" id="ARBA00022801"/>
    </source>
</evidence>
<reference evidence="6" key="1">
    <citation type="submission" date="2018-05" db="EMBL/GenBank/DDBJ databases">
        <authorList>
            <person name="Lanie J.A."/>
            <person name="Ng W.-L."/>
            <person name="Kazmierczak K.M."/>
            <person name="Andrzejewski T.M."/>
            <person name="Davidsen T.M."/>
            <person name="Wayne K.J."/>
            <person name="Tettelin H."/>
            <person name="Glass J.I."/>
            <person name="Rusch D."/>
            <person name="Podicherti R."/>
            <person name="Tsui H.-C.T."/>
            <person name="Winkler M.E."/>
        </authorList>
    </citation>
    <scope>NUCLEOTIDE SEQUENCE</scope>
</reference>
<dbReference type="CDD" id="cd16143">
    <property type="entry name" value="ARS_like"/>
    <property type="match status" value="1"/>
</dbReference>
<dbReference type="PROSITE" id="PS00149">
    <property type="entry name" value="SULFATASE_2"/>
    <property type="match status" value="1"/>
</dbReference>
<dbReference type="InterPro" id="IPR017850">
    <property type="entry name" value="Alkaline_phosphatase_core_sf"/>
</dbReference>
<comment type="similarity">
    <text evidence="1">Belongs to the sulfatase family.</text>
</comment>
<dbReference type="InterPro" id="IPR024607">
    <property type="entry name" value="Sulfatase_CS"/>
</dbReference>